<evidence type="ECO:0000313" key="4">
    <source>
        <dbReference type="Proteomes" id="UP001433268"/>
    </source>
</evidence>
<evidence type="ECO:0000256" key="1">
    <source>
        <dbReference type="SAM" id="Coils"/>
    </source>
</evidence>
<proteinExistence type="predicted"/>
<keyword evidence="1" id="KW-0175">Coiled coil</keyword>
<keyword evidence="4" id="KW-1185">Reference proteome</keyword>
<sequence length="146" mass="16560">MKLDHELWIGEIEARQKEMEEEANQKLDIQNKEASARLEAFQVQLKTMQDQLQEYQATAAKPPMLPAASAGPRERDLSELTAREPKEFIKVICDELSKLRAVAKTKIHQMDKQGLPDDENKLAVSDLSWQIGKCIKVAEKGVSELM</sequence>
<gene>
    <name evidence="3" type="ORF">PG997_012180</name>
</gene>
<feature type="region of interest" description="Disordered" evidence="2">
    <location>
        <begin position="59"/>
        <end position="80"/>
    </location>
</feature>
<comment type="caution">
    <text evidence="3">The sequence shown here is derived from an EMBL/GenBank/DDBJ whole genome shotgun (WGS) entry which is preliminary data.</text>
</comment>
<dbReference type="RefSeq" id="XP_066662186.1">
    <property type="nucleotide sequence ID" value="XM_066816494.1"/>
</dbReference>
<reference evidence="3 4" key="1">
    <citation type="submission" date="2023-01" db="EMBL/GenBank/DDBJ databases">
        <title>Analysis of 21 Apiospora genomes using comparative genomics revels a genus with tremendous synthesis potential of carbohydrate active enzymes and secondary metabolites.</title>
        <authorList>
            <person name="Sorensen T."/>
        </authorList>
    </citation>
    <scope>NUCLEOTIDE SEQUENCE [LARGE SCALE GENOMIC DNA]</scope>
    <source>
        <strain evidence="3 4">CBS 114990</strain>
    </source>
</reference>
<dbReference type="GeneID" id="92049554"/>
<accession>A0ABR1V615</accession>
<evidence type="ECO:0000256" key="2">
    <source>
        <dbReference type="SAM" id="MobiDB-lite"/>
    </source>
</evidence>
<feature type="coiled-coil region" evidence="1">
    <location>
        <begin position="12"/>
        <end position="58"/>
    </location>
</feature>
<dbReference type="Proteomes" id="UP001433268">
    <property type="component" value="Unassembled WGS sequence"/>
</dbReference>
<name>A0ABR1V615_9PEZI</name>
<evidence type="ECO:0000313" key="3">
    <source>
        <dbReference type="EMBL" id="KAK8065433.1"/>
    </source>
</evidence>
<organism evidence="3 4">
    <name type="scientific">Apiospora hydei</name>
    <dbReference type="NCBI Taxonomy" id="1337664"/>
    <lineage>
        <taxon>Eukaryota</taxon>
        <taxon>Fungi</taxon>
        <taxon>Dikarya</taxon>
        <taxon>Ascomycota</taxon>
        <taxon>Pezizomycotina</taxon>
        <taxon>Sordariomycetes</taxon>
        <taxon>Xylariomycetidae</taxon>
        <taxon>Amphisphaeriales</taxon>
        <taxon>Apiosporaceae</taxon>
        <taxon>Apiospora</taxon>
    </lineage>
</organism>
<protein>
    <submittedName>
        <fullName evidence="3">Uncharacterized protein</fullName>
    </submittedName>
</protein>
<dbReference type="EMBL" id="JAQQWN010000009">
    <property type="protein sequence ID" value="KAK8065433.1"/>
    <property type="molecule type" value="Genomic_DNA"/>
</dbReference>